<keyword evidence="3" id="KW-0479">Metal-binding</keyword>
<dbReference type="InterPro" id="IPR030378">
    <property type="entry name" value="G_CP_dom"/>
</dbReference>
<feature type="binding site" evidence="3">
    <location>
        <position position="267"/>
    </location>
    <ligand>
        <name>Zn(2+)</name>
        <dbReference type="ChEBI" id="CHEBI:29105"/>
    </ligand>
</feature>
<dbReference type="PROSITE" id="PS50936">
    <property type="entry name" value="ENGC_GTPASE"/>
    <property type="match status" value="1"/>
</dbReference>
<dbReference type="GO" id="GO:0019843">
    <property type="term" value="F:rRNA binding"/>
    <property type="evidence" value="ECO:0007669"/>
    <property type="project" value="UniProtKB-KW"/>
</dbReference>
<feature type="binding site" evidence="3">
    <location>
        <begin position="131"/>
        <end position="134"/>
    </location>
    <ligand>
        <name>GTP</name>
        <dbReference type="ChEBI" id="CHEBI:37565"/>
    </ligand>
</feature>
<dbReference type="Pfam" id="PF03193">
    <property type="entry name" value="RsgA_GTPase"/>
    <property type="match status" value="1"/>
</dbReference>
<comment type="cofactor">
    <cofactor evidence="3">
        <name>Zn(2+)</name>
        <dbReference type="ChEBI" id="CHEBI:29105"/>
    </cofactor>
    <text evidence="3">Binds 1 zinc ion per subunit.</text>
</comment>
<protein>
    <recommendedName>
        <fullName evidence="3">Small ribosomal subunit biogenesis GTPase RsgA</fullName>
        <ecNumber evidence="3">3.6.1.-</ecNumber>
    </recommendedName>
</protein>
<proteinExistence type="inferred from homology"/>
<name>A0A9D9DLI3_9BACT</name>
<dbReference type="PANTHER" id="PTHR32120">
    <property type="entry name" value="SMALL RIBOSOMAL SUBUNIT BIOGENESIS GTPASE RSGA"/>
    <property type="match status" value="1"/>
</dbReference>
<keyword evidence="3" id="KW-0694">RNA-binding</keyword>
<dbReference type="EC" id="3.6.1.-" evidence="3"/>
<dbReference type="PANTHER" id="PTHR32120:SF11">
    <property type="entry name" value="SMALL RIBOSOMAL SUBUNIT BIOGENESIS GTPASE RSGA 1, MITOCHONDRIAL-RELATED"/>
    <property type="match status" value="1"/>
</dbReference>
<dbReference type="Gene3D" id="3.40.50.300">
    <property type="entry name" value="P-loop containing nucleotide triphosphate hydrolases"/>
    <property type="match status" value="1"/>
</dbReference>
<dbReference type="PROSITE" id="PS51721">
    <property type="entry name" value="G_CP"/>
    <property type="match status" value="1"/>
</dbReference>
<dbReference type="AlphaFoldDB" id="A0A9D9DLI3"/>
<dbReference type="InterPro" id="IPR027417">
    <property type="entry name" value="P-loop_NTPase"/>
</dbReference>
<dbReference type="GO" id="GO:0046872">
    <property type="term" value="F:metal ion binding"/>
    <property type="evidence" value="ECO:0007669"/>
    <property type="project" value="UniProtKB-KW"/>
</dbReference>
<comment type="similarity">
    <text evidence="3">Belongs to the TRAFAC class YlqF/YawG GTPase family. RsgA subfamily.</text>
</comment>
<feature type="binding site" evidence="3">
    <location>
        <position position="280"/>
    </location>
    <ligand>
        <name>Zn(2+)</name>
        <dbReference type="ChEBI" id="CHEBI:29105"/>
    </ligand>
</feature>
<dbReference type="Gene3D" id="1.10.40.50">
    <property type="entry name" value="Probable gtpase engc, domain 3"/>
    <property type="match status" value="1"/>
</dbReference>
<keyword evidence="3" id="KW-0690">Ribosome biogenesis</keyword>
<evidence type="ECO:0000256" key="1">
    <source>
        <dbReference type="ARBA" id="ARBA00022741"/>
    </source>
</evidence>
<dbReference type="HAMAP" id="MF_01820">
    <property type="entry name" value="GTPase_RsgA"/>
    <property type="match status" value="1"/>
</dbReference>
<reference evidence="6" key="1">
    <citation type="submission" date="2020-10" db="EMBL/GenBank/DDBJ databases">
        <authorList>
            <person name="Gilroy R."/>
        </authorList>
    </citation>
    <scope>NUCLEOTIDE SEQUENCE</scope>
    <source>
        <strain evidence="6">15467</strain>
    </source>
</reference>
<gene>
    <name evidence="3 6" type="primary">rsgA</name>
    <name evidence="6" type="ORF">IAC68_02885</name>
</gene>
<organism evidence="6 7">
    <name type="scientific">Candidatus Egerieousia excrementavium</name>
    <dbReference type="NCBI Taxonomy" id="2840778"/>
    <lineage>
        <taxon>Bacteria</taxon>
        <taxon>Pseudomonadati</taxon>
        <taxon>Bacteroidota</taxon>
        <taxon>Bacteroidia</taxon>
        <taxon>Bacteroidales</taxon>
        <taxon>Candidatus Egerieousia</taxon>
    </lineage>
</organism>
<feature type="domain" description="EngC GTPase" evidence="4">
    <location>
        <begin position="91"/>
        <end position="241"/>
    </location>
</feature>
<keyword evidence="3" id="KW-0699">rRNA-binding</keyword>
<comment type="subunit">
    <text evidence="3">Monomer. Associates with 30S ribosomal subunit, binds 16S rRNA.</text>
</comment>
<reference evidence="6" key="2">
    <citation type="journal article" date="2021" name="PeerJ">
        <title>Extensive microbial diversity within the chicken gut microbiome revealed by metagenomics and culture.</title>
        <authorList>
            <person name="Gilroy R."/>
            <person name="Ravi A."/>
            <person name="Getino M."/>
            <person name="Pursley I."/>
            <person name="Horton D.L."/>
            <person name="Alikhan N.F."/>
            <person name="Baker D."/>
            <person name="Gharbi K."/>
            <person name="Hall N."/>
            <person name="Watson M."/>
            <person name="Adriaenssens E.M."/>
            <person name="Foster-Nyarko E."/>
            <person name="Jarju S."/>
            <person name="Secka A."/>
            <person name="Antonio M."/>
            <person name="Oren A."/>
            <person name="Chaudhuri R.R."/>
            <person name="La Ragione R."/>
            <person name="Hildebrand F."/>
            <person name="Pallen M.J."/>
        </authorList>
    </citation>
    <scope>NUCLEOTIDE SEQUENCE</scope>
    <source>
        <strain evidence="6">15467</strain>
    </source>
</reference>
<dbReference type="InterPro" id="IPR004881">
    <property type="entry name" value="Ribosome_biogen_GTPase_RsgA"/>
</dbReference>
<dbReference type="NCBIfam" id="TIGR00157">
    <property type="entry name" value="ribosome small subunit-dependent GTPase A"/>
    <property type="match status" value="1"/>
</dbReference>
<dbReference type="InterPro" id="IPR025662">
    <property type="entry name" value="Sigma_54_int_dom_ATP-bd_1"/>
</dbReference>
<comment type="caution">
    <text evidence="6">The sequence shown here is derived from an EMBL/GenBank/DDBJ whole genome shotgun (WGS) entry which is preliminary data.</text>
</comment>
<dbReference type="CDD" id="cd01854">
    <property type="entry name" value="YjeQ_EngC"/>
    <property type="match status" value="1"/>
</dbReference>
<keyword evidence="2 3" id="KW-0342">GTP-binding</keyword>
<dbReference type="Proteomes" id="UP000823635">
    <property type="component" value="Unassembled WGS sequence"/>
</dbReference>
<dbReference type="InterPro" id="IPR010914">
    <property type="entry name" value="RsgA_GTPase_dom"/>
</dbReference>
<comment type="subcellular location">
    <subcellularLocation>
        <location evidence="3">Cytoplasm</location>
    </subcellularLocation>
</comment>
<dbReference type="EMBL" id="JADINB010000066">
    <property type="protein sequence ID" value="MBO8428863.1"/>
    <property type="molecule type" value="Genomic_DNA"/>
</dbReference>
<keyword evidence="3" id="KW-0963">Cytoplasm</keyword>
<keyword evidence="1 3" id="KW-0547">Nucleotide-binding</keyword>
<dbReference type="GO" id="GO:0003924">
    <property type="term" value="F:GTPase activity"/>
    <property type="evidence" value="ECO:0007669"/>
    <property type="project" value="UniProtKB-UniRule"/>
</dbReference>
<keyword evidence="3" id="KW-0378">Hydrolase</keyword>
<sequence>MNISGCATVVKHTGSHYLLTELPEWNLFPAVIKGKLRLKDFNSTNPVAVGDRVEYRRDASGAAVISAVMPRKNCIIRKSANLSRQAHVIAANIDMTFLVVTVSMPQIKLPFVDRFLVTCQAYGVPVTLVINKMDLYNADETEMAGHLRNIYEKAGYMVLECSAVGGEGIWQLREMCKARIVLFSGQSGVGKSSLIKALDPSLDLKIGEISLSHRQGRHTTTFYQMHPLSGGGFLIDSPGIRGFGLVDFNKYELSAYFPEMLKVEDNCRFVPCTHTHEPGCAVKEALENGDISAERYESYLGMLEEEGKYRI</sequence>
<dbReference type="GO" id="GO:0005737">
    <property type="term" value="C:cytoplasm"/>
    <property type="evidence" value="ECO:0007669"/>
    <property type="project" value="UniProtKB-SubCell"/>
</dbReference>
<feature type="binding site" evidence="3">
    <location>
        <begin position="185"/>
        <end position="193"/>
    </location>
    <ligand>
        <name>GTP</name>
        <dbReference type="ChEBI" id="CHEBI:37565"/>
    </ligand>
</feature>
<feature type="domain" description="CP-type G" evidence="5">
    <location>
        <begin position="82"/>
        <end position="243"/>
    </location>
</feature>
<dbReference type="GO" id="GO:0005525">
    <property type="term" value="F:GTP binding"/>
    <property type="evidence" value="ECO:0007669"/>
    <property type="project" value="UniProtKB-UniRule"/>
</dbReference>
<dbReference type="GO" id="GO:0042274">
    <property type="term" value="P:ribosomal small subunit biogenesis"/>
    <property type="evidence" value="ECO:0007669"/>
    <property type="project" value="UniProtKB-UniRule"/>
</dbReference>
<evidence type="ECO:0000256" key="3">
    <source>
        <dbReference type="HAMAP-Rule" id="MF_01820"/>
    </source>
</evidence>
<feature type="binding site" evidence="3">
    <location>
        <position position="272"/>
    </location>
    <ligand>
        <name>Zn(2+)</name>
        <dbReference type="ChEBI" id="CHEBI:29105"/>
    </ligand>
</feature>
<evidence type="ECO:0000259" key="5">
    <source>
        <dbReference type="PROSITE" id="PS51721"/>
    </source>
</evidence>
<feature type="binding site" evidence="3">
    <location>
        <position position="274"/>
    </location>
    <ligand>
        <name>Zn(2+)</name>
        <dbReference type="ChEBI" id="CHEBI:29105"/>
    </ligand>
</feature>
<dbReference type="SUPFAM" id="SSF52540">
    <property type="entry name" value="P-loop containing nucleoside triphosphate hydrolases"/>
    <property type="match status" value="1"/>
</dbReference>
<dbReference type="PROSITE" id="PS00675">
    <property type="entry name" value="SIGMA54_INTERACT_1"/>
    <property type="match status" value="1"/>
</dbReference>
<comment type="function">
    <text evidence="3">One of several proteins that assist in the late maturation steps of the functional core of the 30S ribosomal subunit. Helps release RbfA from mature subunits. May play a role in the assembly of ribosomal proteins into the subunit. Circularly permuted GTPase that catalyzes slow GTP hydrolysis, GTPase activity is stimulated by the 30S ribosomal subunit.</text>
</comment>
<accession>A0A9D9DLI3</accession>
<evidence type="ECO:0000313" key="6">
    <source>
        <dbReference type="EMBL" id="MBO8428863.1"/>
    </source>
</evidence>
<evidence type="ECO:0000256" key="2">
    <source>
        <dbReference type="ARBA" id="ARBA00023134"/>
    </source>
</evidence>
<keyword evidence="3" id="KW-0862">Zinc</keyword>
<evidence type="ECO:0000313" key="7">
    <source>
        <dbReference type="Proteomes" id="UP000823635"/>
    </source>
</evidence>
<evidence type="ECO:0000259" key="4">
    <source>
        <dbReference type="PROSITE" id="PS50936"/>
    </source>
</evidence>